<proteinExistence type="predicted"/>
<evidence type="ECO:0008006" key="3">
    <source>
        <dbReference type="Google" id="ProtNLM"/>
    </source>
</evidence>
<accession>A0A0A5HU63</accession>
<evidence type="ECO:0000313" key="1">
    <source>
        <dbReference type="EMBL" id="KGY09087.1"/>
    </source>
</evidence>
<protein>
    <recommendedName>
        <fullName evidence="3">Ribosome recycling factor</fullName>
    </recommendedName>
</protein>
<dbReference type="RefSeq" id="WP_038189698.1">
    <property type="nucleotide sequence ID" value="NZ_JAVHXF010000434.1"/>
</dbReference>
<gene>
    <name evidence="1" type="ORF">NM06_07435</name>
</gene>
<dbReference type="EMBL" id="JRWP01000008">
    <property type="protein sequence ID" value="KGY09087.1"/>
    <property type="molecule type" value="Genomic_DNA"/>
</dbReference>
<dbReference type="STRING" id="379097.SE23_01525"/>
<reference evidence="1 2" key="1">
    <citation type="submission" date="2014-10" db="EMBL/GenBank/DDBJ databases">
        <title>Genome sequencing of Vibrio sinaloensis T08.</title>
        <authorList>
            <person name="Chan K.-G."/>
            <person name="Mohamad N.I."/>
        </authorList>
    </citation>
    <scope>NUCLEOTIDE SEQUENCE [LARGE SCALE GENOMIC DNA]</scope>
    <source>
        <strain evidence="1 2">T08</strain>
    </source>
</reference>
<name>A0A0A5HU63_PHOS4</name>
<dbReference type="OrthoDB" id="6199326at2"/>
<dbReference type="Proteomes" id="UP000030451">
    <property type="component" value="Unassembled WGS sequence"/>
</dbReference>
<sequence>MLSITLNSFVHRVGDKSAVLALACQLNCQLKRIRRSRHWQLTGEEDALRTLMTQLDSEANLWIIKAIEKHLPAPSITPEQLLEDNPTMSVSQLVSESGCSLAQAREAIDKFEGF</sequence>
<dbReference type="AlphaFoldDB" id="A0A0A5HU63"/>
<comment type="caution">
    <text evidence="1">The sequence shown here is derived from an EMBL/GenBank/DDBJ whole genome shotgun (WGS) entry which is preliminary data.</text>
</comment>
<dbReference type="InterPro" id="IPR022253">
    <property type="entry name" value="Ribosome_recyc_fac_bac"/>
</dbReference>
<dbReference type="Pfam" id="PF12614">
    <property type="entry name" value="RRF_GI"/>
    <property type="match status" value="1"/>
</dbReference>
<evidence type="ECO:0000313" key="2">
    <source>
        <dbReference type="Proteomes" id="UP000030451"/>
    </source>
</evidence>
<organism evidence="1 2">
    <name type="scientific">Photobacterium sp. (strain ATCC 43367)</name>
    <dbReference type="NCBI Taxonomy" id="379097"/>
    <lineage>
        <taxon>Bacteria</taxon>
        <taxon>Pseudomonadati</taxon>
        <taxon>Pseudomonadota</taxon>
        <taxon>Gammaproteobacteria</taxon>
        <taxon>Vibrionales</taxon>
        <taxon>Vibrionaceae</taxon>
        <taxon>Vibrio</taxon>
        <taxon>Vibrio oreintalis group</taxon>
    </lineage>
</organism>